<gene>
    <name evidence="2" type="ORF">RT97_05800</name>
</gene>
<feature type="chain" id="PRO_5002226909" evidence="1">
    <location>
        <begin position="24"/>
        <end position="244"/>
    </location>
</feature>
<evidence type="ECO:0000256" key="1">
    <source>
        <dbReference type="SAM" id="SignalP"/>
    </source>
</evidence>
<comment type="caution">
    <text evidence="2">The sequence shown here is derived from an EMBL/GenBank/DDBJ whole genome shotgun (WGS) entry which is preliminary data.</text>
</comment>
<dbReference type="RefSeq" id="WP_042577798.1">
    <property type="nucleotide sequence ID" value="NZ_JXQQ01000010.1"/>
</dbReference>
<dbReference type="Gene3D" id="1.20.58.430">
    <property type="entry name" value="Type IV secretion system, VirB5-domain"/>
    <property type="match status" value="1"/>
</dbReference>
<dbReference type="Proteomes" id="UP000032067">
    <property type="component" value="Unassembled WGS sequence"/>
</dbReference>
<dbReference type="Pfam" id="PF07996">
    <property type="entry name" value="T4SS"/>
    <property type="match status" value="1"/>
</dbReference>
<accession>A0A0D0LAV9</accession>
<dbReference type="InterPro" id="IPR023220">
    <property type="entry name" value="T4SS_VirB5-domain"/>
</dbReference>
<feature type="signal peptide" evidence="1">
    <location>
        <begin position="1"/>
        <end position="23"/>
    </location>
</feature>
<keyword evidence="1" id="KW-0732">Signal</keyword>
<dbReference type="CDD" id="cd14262">
    <property type="entry name" value="VirB5_like"/>
    <property type="match status" value="1"/>
</dbReference>
<reference evidence="2 3" key="1">
    <citation type="submission" date="2014-12" db="EMBL/GenBank/DDBJ databases">
        <title>16Stimator: statistical estimation of ribosomal gene copy numbers from draft genome assemblies.</title>
        <authorList>
            <person name="Perisin M.A."/>
            <person name="Vetter M."/>
            <person name="Gilbert J.A."/>
            <person name="Bergelson J."/>
        </authorList>
    </citation>
    <scope>NUCLEOTIDE SEQUENCE [LARGE SCALE GENOMIC DNA]</scope>
    <source>
        <strain evidence="2 3">MEDvA23</strain>
    </source>
</reference>
<sequence length="244" mass="26990">MLKHMLVSVLAATSFWMPLHARAGIPVIDVTAVANLIQQVMYWQQQISAMQKQYDQLKDSKDQLTQTHNALTGTRGMEQVLPTSELARNYLPPSYGELTNVLSGSSASYAGLANQVQSIMKANSILSVKQMDTLSPDLRQIVEQGRQSAAMLNGMTQSAYQSTSQRFSALQLLINRIAAAHDPKAIQDLQARIQAEQTMLTNEQTKLQSLYQIARAGEAAQEQRTRERIISGHGGFTTRFSPNP</sequence>
<dbReference type="EMBL" id="JXQQ01000010">
    <property type="protein sequence ID" value="KIQ35377.1"/>
    <property type="molecule type" value="Genomic_DNA"/>
</dbReference>
<protein>
    <submittedName>
        <fullName evidence="2">Type IV secretion system family protein</fullName>
    </submittedName>
</protein>
<organism evidence="2 3">
    <name type="scientific">Variovorax paradoxus</name>
    <dbReference type="NCBI Taxonomy" id="34073"/>
    <lineage>
        <taxon>Bacteria</taxon>
        <taxon>Pseudomonadati</taxon>
        <taxon>Pseudomonadota</taxon>
        <taxon>Betaproteobacteria</taxon>
        <taxon>Burkholderiales</taxon>
        <taxon>Comamonadaceae</taxon>
        <taxon>Variovorax</taxon>
    </lineage>
</organism>
<name>A0A0D0LAV9_VARPD</name>
<dbReference type="SUPFAM" id="SSF101082">
    <property type="entry name" value="Typo IV secretion system protein TraC"/>
    <property type="match status" value="1"/>
</dbReference>
<dbReference type="InterPro" id="IPR014158">
    <property type="entry name" value="T4SS_VirB5"/>
</dbReference>
<dbReference type="OrthoDB" id="9780974at2"/>
<dbReference type="AlphaFoldDB" id="A0A0D0LAV9"/>
<proteinExistence type="predicted"/>
<evidence type="ECO:0000313" key="2">
    <source>
        <dbReference type="EMBL" id="KIQ35377.1"/>
    </source>
</evidence>
<evidence type="ECO:0000313" key="3">
    <source>
        <dbReference type="Proteomes" id="UP000032067"/>
    </source>
</evidence>